<sequence>MFNSNQLNFNAYAMQCSGNRAFVKGDFVEALSSFEKAVEYNKTSELYNNIGNCYILLQKYKEGFQAFKKSLELNDSKKDVHLNAAKVLEKFLKEPELAKTHYQKALEIEEYET</sequence>
<dbReference type="InterPro" id="IPR011990">
    <property type="entry name" value="TPR-like_helical_dom_sf"/>
</dbReference>
<evidence type="ECO:0000256" key="2">
    <source>
        <dbReference type="ARBA" id="ARBA00022803"/>
    </source>
</evidence>
<dbReference type="SUPFAM" id="SSF48452">
    <property type="entry name" value="TPR-like"/>
    <property type="match status" value="1"/>
</dbReference>
<dbReference type="Pfam" id="PF00515">
    <property type="entry name" value="TPR_1"/>
    <property type="match status" value="1"/>
</dbReference>
<dbReference type="PANTHER" id="PTHR22904:SF523">
    <property type="entry name" value="STRESS-INDUCED-PHOSPHOPROTEIN 1"/>
    <property type="match status" value="1"/>
</dbReference>
<dbReference type="EMBL" id="JADGJW010001215">
    <property type="protein sequence ID" value="KAJ3205309.1"/>
    <property type="molecule type" value="Genomic_DNA"/>
</dbReference>
<keyword evidence="1" id="KW-0677">Repeat</keyword>
<dbReference type="AlphaFoldDB" id="A0AAD5XSM5"/>
<feature type="non-terminal residue" evidence="4">
    <location>
        <position position="1"/>
    </location>
</feature>
<feature type="repeat" description="TPR" evidence="3">
    <location>
        <begin position="44"/>
        <end position="77"/>
    </location>
</feature>
<dbReference type="InterPro" id="IPR019734">
    <property type="entry name" value="TPR_rpt"/>
</dbReference>
<name>A0AAD5XSM5_9FUNG</name>
<keyword evidence="2 3" id="KW-0802">TPR repeat</keyword>
<dbReference type="GO" id="GO:0051879">
    <property type="term" value="F:Hsp90 protein binding"/>
    <property type="evidence" value="ECO:0007669"/>
    <property type="project" value="TreeGrafter"/>
</dbReference>
<keyword evidence="5" id="KW-1185">Reference proteome</keyword>
<gene>
    <name evidence="4" type="ORF">HK099_000865</name>
</gene>
<dbReference type="Gene3D" id="1.25.40.10">
    <property type="entry name" value="Tetratricopeptide repeat domain"/>
    <property type="match status" value="1"/>
</dbReference>
<dbReference type="Pfam" id="PF13181">
    <property type="entry name" value="TPR_8"/>
    <property type="match status" value="1"/>
</dbReference>
<evidence type="ECO:0000256" key="1">
    <source>
        <dbReference type="ARBA" id="ARBA00022737"/>
    </source>
</evidence>
<reference evidence="4" key="1">
    <citation type="submission" date="2020-05" db="EMBL/GenBank/DDBJ databases">
        <title>Phylogenomic resolution of chytrid fungi.</title>
        <authorList>
            <person name="Stajich J.E."/>
            <person name="Amses K."/>
            <person name="Simmons R."/>
            <person name="Seto K."/>
            <person name="Myers J."/>
            <person name="Bonds A."/>
            <person name="Quandt C.A."/>
            <person name="Barry K."/>
            <person name="Liu P."/>
            <person name="Grigoriev I."/>
            <person name="Longcore J.E."/>
            <person name="James T.Y."/>
        </authorList>
    </citation>
    <scope>NUCLEOTIDE SEQUENCE</scope>
    <source>
        <strain evidence="4">JEL0476</strain>
    </source>
</reference>
<dbReference type="PANTHER" id="PTHR22904">
    <property type="entry name" value="TPR REPEAT CONTAINING PROTEIN"/>
    <property type="match status" value="1"/>
</dbReference>
<accession>A0AAD5XSM5</accession>
<protein>
    <recommendedName>
        <fullName evidence="6">Tetratricopeptide repeat protein</fullName>
    </recommendedName>
</protein>
<dbReference type="SMART" id="SM00028">
    <property type="entry name" value="TPR"/>
    <property type="match status" value="3"/>
</dbReference>
<evidence type="ECO:0000313" key="5">
    <source>
        <dbReference type="Proteomes" id="UP001211065"/>
    </source>
</evidence>
<evidence type="ECO:0008006" key="6">
    <source>
        <dbReference type="Google" id="ProtNLM"/>
    </source>
</evidence>
<proteinExistence type="predicted"/>
<evidence type="ECO:0000256" key="3">
    <source>
        <dbReference type="PROSITE-ProRule" id="PRU00339"/>
    </source>
</evidence>
<dbReference type="PROSITE" id="PS50005">
    <property type="entry name" value="TPR"/>
    <property type="match status" value="1"/>
</dbReference>
<comment type="caution">
    <text evidence="4">The sequence shown here is derived from an EMBL/GenBank/DDBJ whole genome shotgun (WGS) entry which is preliminary data.</text>
</comment>
<organism evidence="4 5">
    <name type="scientific">Clydaea vesicula</name>
    <dbReference type="NCBI Taxonomy" id="447962"/>
    <lineage>
        <taxon>Eukaryota</taxon>
        <taxon>Fungi</taxon>
        <taxon>Fungi incertae sedis</taxon>
        <taxon>Chytridiomycota</taxon>
        <taxon>Chytridiomycota incertae sedis</taxon>
        <taxon>Chytridiomycetes</taxon>
        <taxon>Lobulomycetales</taxon>
        <taxon>Lobulomycetaceae</taxon>
        <taxon>Clydaea</taxon>
    </lineage>
</organism>
<evidence type="ECO:0000313" key="4">
    <source>
        <dbReference type="EMBL" id="KAJ3205309.1"/>
    </source>
</evidence>
<dbReference type="Proteomes" id="UP001211065">
    <property type="component" value="Unassembled WGS sequence"/>
</dbReference>